<comment type="caution">
    <text evidence="3">The sequence shown here is derived from an EMBL/GenBank/DDBJ whole genome shotgun (WGS) entry which is preliminary data.</text>
</comment>
<evidence type="ECO:0000313" key="3">
    <source>
        <dbReference type="EMBL" id="NIA70089.1"/>
    </source>
</evidence>
<dbReference type="Pfam" id="PF03480">
    <property type="entry name" value="DctP"/>
    <property type="match status" value="1"/>
</dbReference>
<dbReference type="RefSeq" id="WP_167226354.1">
    <property type="nucleotide sequence ID" value="NZ_JAAQPH010000012.1"/>
</dbReference>
<evidence type="ECO:0000313" key="4">
    <source>
        <dbReference type="Proteomes" id="UP000761264"/>
    </source>
</evidence>
<gene>
    <name evidence="3" type="ORF">HBA54_15900</name>
</gene>
<organism evidence="3 4">
    <name type="scientific">Pelagibius litoralis</name>
    <dbReference type="NCBI Taxonomy" id="374515"/>
    <lineage>
        <taxon>Bacteria</taxon>
        <taxon>Pseudomonadati</taxon>
        <taxon>Pseudomonadota</taxon>
        <taxon>Alphaproteobacteria</taxon>
        <taxon>Rhodospirillales</taxon>
        <taxon>Rhodovibrionaceae</taxon>
        <taxon>Pelagibius</taxon>
    </lineage>
</organism>
<feature type="chain" id="PRO_5037123856" evidence="2">
    <location>
        <begin position="30"/>
        <end position="349"/>
    </location>
</feature>
<dbReference type="InterPro" id="IPR018389">
    <property type="entry name" value="DctP_fam"/>
</dbReference>
<proteinExistence type="predicted"/>
<dbReference type="PANTHER" id="PTHR33376:SF15">
    <property type="entry name" value="BLL6794 PROTEIN"/>
    <property type="match status" value="1"/>
</dbReference>
<dbReference type="GO" id="GO:0055085">
    <property type="term" value="P:transmembrane transport"/>
    <property type="evidence" value="ECO:0007669"/>
    <property type="project" value="InterPro"/>
</dbReference>
<evidence type="ECO:0000256" key="2">
    <source>
        <dbReference type="SAM" id="SignalP"/>
    </source>
</evidence>
<dbReference type="CDD" id="cd13665">
    <property type="entry name" value="PBP2_TRAP_Dctp3_4"/>
    <property type="match status" value="1"/>
</dbReference>
<name>A0A967EZ80_9PROT</name>
<accession>A0A967EZ80</accession>
<dbReference type="PANTHER" id="PTHR33376">
    <property type="match status" value="1"/>
</dbReference>
<dbReference type="NCBIfam" id="NF037995">
    <property type="entry name" value="TRAP_S1"/>
    <property type="match status" value="1"/>
</dbReference>
<dbReference type="AlphaFoldDB" id="A0A967EZ80"/>
<sequence length="349" mass="38117">MLHINRLLRCLALPLALLAGTMVTGPATAQEVTLRIHHFLPPPSTTHKDFIAPWAAKVEAESQGRISIEIYPAMQLGGKPPQLFDQARDGVVDIVWTLPGYTAGRFPTMEVFELPFMAASAEATSQAAHAFYEKHAREEFKDIHPLMFHVHAPGSFHMRGKEVRNLEDLKGLKVRAPTRMTNIALKNLGATPVGMPVPAVPEALSKGVVEGALLPFEVTRPLKVHELTQSHTEIGGDRGLYTAVFLFAMNKARYESLPDDLRQVIDNNSGIPLAKQIGQVWDEAEAPGREAAAQLGDSFHTIEGEELARWQAATAPVVDAWMAEMKKSGKDGQALLDEARALVAGYSAQ</sequence>
<keyword evidence="4" id="KW-1185">Reference proteome</keyword>
<feature type="signal peptide" evidence="2">
    <location>
        <begin position="1"/>
        <end position="29"/>
    </location>
</feature>
<evidence type="ECO:0000256" key="1">
    <source>
        <dbReference type="ARBA" id="ARBA00022729"/>
    </source>
</evidence>
<dbReference type="EMBL" id="JAAQPH010000012">
    <property type="protein sequence ID" value="NIA70089.1"/>
    <property type="molecule type" value="Genomic_DNA"/>
</dbReference>
<reference evidence="3" key="1">
    <citation type="submission" date="2020-03" db="EMBL/GenBank/DDBJ databases">
        <title>Genome of Pelagibius litoralis DSM 21314T.</title>
        <authorList>
            <person name="Wang G."/>
        </authorList>
    </citation>
    <scope>NUCLEOTIDE SEQUENCE</scope>
    <source>
        <strain evidence="3">DSM 21314</strain>
    </source>
</reference>
<dbReference type="InterPro" id="IPR038404">
    <property type="entry name" value="TRAP_DctP_sf"/>
</dbReference>
<keyword evidence="1 2" id="KW-0732">Signal</keyword>
<protein>
    <submittedName>
        <fullName evidence="3">TRAP transporter substrate-binding protein</fullName>
    </submittedName>
</protein>
<dbReference type="Gene3D" id="3.40.190.170">
    <property type="entry name" value="Bacterial extracellular solute-binding protein, family 7"/>
    <property type="match status" value="1"/>
</dbReference>
<dbReference type="Proteomes" id="UP000761264">
    <property type="component" value="Unassembled WGS sequence"/>
</dbReference>